<feature type="domain" description="TraD/TraG TraM recognition site" evidence="8">
    <location>
        <begin position="582"/>
        <end position="699"/>
    </location>
</feature>
<comment type="similarity">
    <text evidence="2">Belongs to the VirD4/TraG family.</text>
</comment>
<evidence type="ECO:0000256" key="4">
    <source>
        <dbReference type="ARBA" id="ARBA00022692"/>
    </source>
</evidence>
<organism evidence="9 10">
    <name type="scientific">Staphylococcus pseudintermedius</name>
    <dbReference type="NCBI Taxonomy" id="283734"/>
    <lineage>
        <taxon>Bacteria</taxon>
        <taxon>Bacillati</taxon>
        <taxon>Bacillota</taxon>
        <taxon>Bacilli</taxon>
        <taxon>Bacillales</taxon>
        <taxon>Staphylococcaceae</taxon>
        <taxon>Staphylococcus</taxon>
        <taxon>Staphylococcus intermedius group</taxon>
    </lineage>
</organism>
<dbReference type="Proteomes" id="UP000600220">
    <property type="component" value="Unassembled WGS sequence"/>
</dbReference>
<dbReference type="Pfam" id="PF12696">
    <property type="entry name" value="TraG-D_C"/>
    <property type="match status" value="1"/>
</dbReference>
<feature type="transmembrane region" description="Helical" evidence="7">
    <location>
        <begin position="108"/>
        <end position="127"/>
    </location>
</feature>
<dbReference type="AlphaFoldDB" id="A0A8H9BZG5"/>
<proteinExistence type="inferred from homology"/>
<dbReference type="Pfam" id="PF02534">
    <property type="entry name" value="T4SS-DNA_transf"/>
    <property type="match status" value="1"/>
</dbReference>
<dbReference type="PANTHER" id="PTHR37937:SF1">
    <property type="entry name" value="CONJUGATIVE TRANSFER: DNA TRANSPORT"/>
    <property type="match status" value="1"/>
</dbReference>
<keyword evidence="10" id="KW-1185">Reference proteome</keyword>
<name>A0A8H9BZG5_STAPS</name>
<keyword evidence="6 7" id="KW-0472">Membrane</keyword>
<dbReference type="PANTHER" id="PTHR37937">
    <property type="entry name" value="CONJUGATIVE TRANSFER: DNA TRANSPORT"/>
    <property type="match status" value="1"/>
</dbReference>
<evidence type="ECO:0000256" key="7">
    <source>
        <dbReference type="SAM" id="Phobius"/>
    </source>
</evidence>
<evidence type="ECO:0000256" key="5">
    <source>
        <dbReference type="ARBA" id="ARBA00022989"/>
    </source>
</evidence>
<dbReference type="InterPro" id="IPR027417">
    <property type="entry name" value="P-loop_NTPase"/>
</dbReference>
<reference evidence="9 10" key="1">
    <citation type="submission" date="2018-11" db="EMBL/GenBank/DDBJ databases">
        <authorList>
            <consortium name="Veterinary Laboratory Investigation and Response Network"/>
        </authorList>
    </citation>
    <scope>NUCLEOTIDE SEQUENCE [LARGE SCALE GENOMIC DNA]</scope>
    <source>
        <strain evidence="9 10">SPSE-18-VL-LA-PA-Ryan-0021</strain>
    </source>
</reference>
<evidence type="ECO:0000256" key="3">
    <source>
        <dbReference type="ARBA" id="ARBA00022475"/>
    </source>
</evidence>
<feature type="transmembrane region" description="Helical" evidence="7">
    <location>
        <begin position="43"/>
        <end position="66"/>
    </location>
</feature>
<sequence length="861" mass="99555">MPIVKQNQQKTTSNKSDKRKLTFNKIKRRPFEFGELFTNRKSLMLLFSFTIFSTFLIVNTVLKIIFDIRQQQQNVNFLSKIDVAYEVIKLKLISILKNPFSMLHFEHFGYTLLIMLPLFLFISYKFYKMYRKYRNVDWGEEGDSRWTTLKELKEQYKEIPDTDEHYEGESGFPIAHYKNSYFIDTETHNNCIVGTSRSGKGESNVTVAIDIDARAEEKASLVIGDPKEELLNGSAKMLIEEGYRVLPLNIMNPDNSIAYNPLDLVKRQYLLGNYSKAEKYTGVLTNQIYFDPNAKDPFWNDSASNLIKAIILALLVQTDKNNELEKFTMYNVAKMLSSLGGNTDKNDNNLLDVYFKKLPTTHIAKDAYAQSNFSTGNTRGSIFTVAMGKLQIFLEQDIAKMTSASTLDLRRFGFKKIIDVSFDDRFRFCKGHYFFSNKDSENPENEVRTEIRSFDLDSCANIEIVFEEVLQGDTHIHFLIDDVDGKTYEAVYQLLIPKESKTKNTHDEIIEFVFLEELSQTKATFITGIYSNKPICLFLVVPDYDSSRNVIATLFISQAYTLLAEMTSNRNVVSNGKCHNLVKFRLDEFGNLPAIKDFEQILTVCAGRRIIFEAYVQSYAQFVSKYGDVNAKTIKENFQNHIYILTTDFDTAKEFSDKCGYFTTTKKAKNIQDGNTNVSYNLTSQKQALILPQDLLQIHESHTVVLRFTKRQDLKRNRIKAYPIFNQGVTSMPYRYEFLAHRINPAQKADIPEVSKHKYMNLADHLVTNFSSITLENEVKNEPILSEEVVGLLIAKLKEVYSNQNEDFSNYIRMNFENYCKEATSKEQIIDHIRKELEIDGEDLMKIIDILENDNEFNRDV</sequence>
<evidence type="ECO:0000256" key="1">
    <source>
        <dbReference type="ARBA" id="ARBA00004651"/>
    </source>
</evidence>
<comment type="caution">
    <text evidence="9">The sequence shown here is derived from an EMBL/GenBank/DDBJ whole genome shotgun (WGS) entry which is preliminary data.</text>
</comment>
<evidence type="ECO:0000256" key="6">
    <source>
        <dbReference type="ARBA" id="ARBA00023136"/>
    </source>
</evidence>
<dbReference type="RefSeq" id="WP_115895578.1">
    <property type="nucleotide sequence ID" value="NZ_JBJKCM010000019.1"/>
</dbReference>
<dbReference type="InterPro" id="IPR051539">
    <property type="entry name" value="T4SS-coupling_protein"/>
</dbReference>
<evidence type="ECO:0000313" key="10">
    <source>
        <dbReference type="Proteomes" id="UP000600220"/>
    </source>
</evidence>
<evidence type="ECO:0000313" key="9">
    <source>
        <dbReference type="EMBL" id="EGQ4385524.1"/>
    </source>
</evidence>
<keyword evidence="4 7" id="KW-0812">Transmembrane</keyword>
<accession>A0A8H9BZG5</accession>
<dbReference type="Gene3D" id="3.40.50.300">
    <property type="entry name" value="P-loop containing nucleotide triphosphate hydrolases"/>
    <property type="match status" value="1"/>
</dbReference>
<keyword evidence="5 7" id="KW-1133">Transmembrane helix</keyword>
<comment type="subcellular location">
    <subcellularLocation>
        <location evidence="1">Cell membrane</location>
        <topology evidence="1">Multi-pass membrane protein</topology>
    </subcellularLocation>
</comment>
<dbReference type="InterPro" id="IPR003688">
    <property type="entry name" value="TraG/VirD4"/>
</dbReference>
<dbReference type="EMBL" id="AAXKXX010000018">
    <property type="protein sequence ID" value="EGQ4385524.1"/>
    <property type="molecule type" value="Genomic_DNA"/>
</dbReference>
<evidence type="ECO:0000256" key="2">
    <source>
        <dbReference type="ARBA" id="ARBA00008806"/>
    </source>
</evidence>
<evidence type="ECO:0000259" key="8">
    <source>
        <dbReference type="Pfam" id="PF12696"/>
    </source>
</evidence>
<dbReference type="NCBIfam" id="NF045973">
    <property type="entry name" value="conju_CD1115"/>
    <property type="match status" value="1"/>
</dbReference>
<keyword evidence="3" id="KW-1003">Cell membrane</keyword>
<dbReference type="InterPro" id="IPR032689">
    <property type="entry name" value="TraG-D_C"/>
</dbReference>
<dbReference type="SUPFAM" id="SSF52540">
    <property type="entry name" value="P-loop containing nucleoside triphosphate hydrolases"/>
    <property type="match status" value="1"/>
</dbReference>
<gene>
    <name evidence="9" type="ORF">EGV54_10545</name>
</gene>
<dbReference type="GO" id="GO:0005886">
    <property type="term" value="C:plasma membrane"/>
    <property type="evidence" value="ECO:0007669"/>
    <property type="project" value="UniProtKB-SubCell"/>
</dbReference>
<dbReference type="CDD" id="cd01127">
    <property type="entry name" value="TrwB_TraG_TraD_VirD4"/>
    <property type="match status" value="1"/>
</dbReference>
<protein>
    <submittedName>
        <fullName evidence="9">Type VI secretion protein</fullName>
    </submittedName>
</protein>